<accession>A0ABR1RJT3</accession>
<sequence>MVEGRSDRATPERCLGSLETVVARRGDEGVQWEATVVEPGSLSVGRIFDPILSVDMTSLHTE</sequence>
<reference evidence="1 2" key="1">
    <citation type="submission" date="2023-01" db="EMBL/GenBank/DDBJ databases">
        <title>Analysis of 21 Apiospora genomes using comparative genomics revels a genus with tremendous synthesis potential of carbohydrate active enzymes and secondary metabolites.</title>
        <authorList>
            <person name="Sorensen T."/>
        </authorList>
    </citation>
    <scope>NUCLEOTIDE SEQUENCE [LARGE SCALE GENOMIC DNA]</scope>
    <source>
        <strain evidence="1 2">CBS 20057</strain>
    </source>
</reference>
<comment type="caution">
    <text evidence="1">The sequence shown here is derived from an EMBL/GenBank/DDBJ whole genome shotgun (WGS) entry which is preliminary data.</text>
</comment>
<dbReference type="Proteomes" id="UP001396898">
    <property type="component" value="Unassembled WGS sequence"/>
</dbReference>
<organism evidence="1 2">
    <name type="scientific">Apiospora marii</name>
    <dbReference type="NCBI Taxonomy" id="335849"/>
    <lineage>
        <taxon>Eukaryota</taxon>
        <taxon>Fungi</taxon>
        <taxon>Dikarya</taxon>
        <taxon>Ascomycota</taxon>
        <taxon>Pezizomycotina</taxon>
        <taxon>Sordariomycetes</taxon>
        <taxon>Xylariomycetidae</taxon>
        <taxon>Amphisphaeriales</taxon>
        <taxon>Apiosporaceae</taxon>
        <taxon>Apiospora</taxon>
    </lineage>
</organism>
<proteinExistence type="predicted"/>
<gene>
    <name evidence="1" type="ORF">PG991_009016</name>
</gene>
<protein>
    <submittedName>
        <fullName evidence="1">Uncharacterized protein</fullName>
    </submittedName>
</protein>
<dbReference type="EMBL" id="JAQQWI010000013">
    <property type="protein sequence ID" value="KAK8013423.1"/>
    <property type="molecule type" value="Genomic_DNA"/>
</dbReference>
<evidence type="ECO:0000313" key="2">
    <source>
        <dbReference type="Proteomes" id="UP001396898"/>
    </source>
</evidence>
<keyword evidence="2" id="KW-1185">Reference proteome</keyword>
<name>A0ABR1RJT3_9PEZI</name>
<evidence type="ECO:0000313" key="1">
    <source>
        <dbReference type="EMBL" id="KAK8013423.1"/>
    </source>
</evidence>